<comment type="function">
    <text evidence="6">The RuvA-RuvB-RuvC complex processes Holliday junction (HJ) DNA during genetic recombination and DNA repair, while the RuvA-RuvB complex plays an important role in the rescue of blocked DNA replication forks via replication fork reversal (RFR). RuvA specifically binds to HJ cruciform DNA, conferring on it an open structure. The RuvB hexamer acts as an ATP-dependent pump, pulling dsDNA into and through the RuvAB complex. HJ branch migration allows RuvC to scan DNA until it finds its consensus sequence, where it cleaves and resolves the cruciform DNA.</text>
</comment>
<dbReference type="Gene3D" id="2.40.50.140">
    <property type="entry name" value="Nucleic acid-binding proteins"/>
    <property type="match status" value="1"/>
</dbReference>
<dbReference type="Pfam" id="PF07499">
    <property type="entry name" value="RuvA_C"/>
    <property type="match status" value="1"/>
</dbReference>
<keyword evidence="3 6" id="KW-0238">DNA-binding</keyword>
<protein>
    <recommendedName>
        <fullName evidence="6">Holliday junction branch migration complex subunit RuvA</fullName>
    </recommendedName>
</protein>
<dbReference type="InterPro" id="IPR036267">
    <property type="entry name" value="RuvA_C_sf"/>
</dbReference>
<dbReference type="Pfam" id="PF01330">
    <property type="entry name" value="RuvA_N"/>
    <property type="match status" value="1"/>
</dbReference>
<keyword evidence="8" id="KW-0347">Helicase</keyword>
<comment type="domain">
    <text evidence="6">Has three domains with a flexible linker between the domains II and III and assumes an 'L' shape. Domain III is highly mobile and contacts RuvB.</text>
</comment>
<keyword evidence="4 6" id="KW-0233">DNA recombination</keyword>
<dbReference type="Gene3D" id="1.10.150.20">
    <property type="entry name" value="5' to 3' exonuclease, C-terminal subdomain"/>
    <property type="match status" value="1"/>
</dbReference>
<evidence type="ECO:0000256" key="5">
    <source>
        <dbReference type="ARBA" id="ARBA00023204"/>
    </source>
</evidence>
<dbReference type="OrthoDB" id="5293449at2"/>
<evidence type="ECO:0000256" key="4">
    <source>
        <dbReference type="ARBA" id="ARBA00023172"/>
    </source>
</evidence>
<dbReference type="NCBIfam" id="TIGR00084">
    <property type="entry name" value="ruvA"/>
    <property type="match status" value="1"/>
</dbReference>
<dbReference type="GO" id="GO:0005524">
    <property type="term" value="F:ATP binding"/>
    <property type="evidence" value="ECO:0007669"/>
    <property type="project" value="InterPro"/>
</dbReference>
<proteinExistence type="inferred from homology"/>
<dbReference type="SUPFAM" id="SSF47781">
    <property type="entry name" value="RuvA domain 2-like"/>
    <property type="match status" value="1"/>
</dbReference>
<dbReference type="SUPFAM" id="SSF50249">
    <property type="entry name" value="Nucleic acid-binding proteins"/>
    <property type="match status" value="1"/>
</dbReference>
<dbReference type="InterPro" id="IPR010994">
    <property type="entry name" value="RuvA_2-like"/>
</dbReference>
<comment type="similarity">
    <text evidence="6">Belongs to the RuvA family.</text>
</comment>
<keyword evidence="9" id="KW-1185">Reference proteome</keyword>
<sequence length="213" mass="22025">MIASVRGPVLEVRLEHAVIEVGGVGLAVQVTPSTAGQLRVGEEARLATTFVVREESMTLYGFLDTDERGVFETIQTVSGIGPRTALAMLAVLSPDELRAAVAREDLKALMAVPGIGRKGAQRIVLELADKLGPPLGGVPTLPTAPPPGAADQRTQVVEALEGLGWPARAAEEAVEAVVAARVTAQGDDAAVVSAADVSDVLRAALRELGGRRA</sequence>
<dbReference type="InterPro" id="IPR013849">
    <property type="entry name" value="DNA_helicase_Holl-junc_RuvA_I"/>
</dbReference>
<dbReference type="GO" id="GO:0009379">
    <property type="term" value="C:Holliday junction helicase complex"/>
    <property type="evidence" value="ECO:0007669"/>
    <property type="project" value="InterPro"/>
</dbReference>
<evidence type="ECO:0000259" key="7">
    <source>
        <dbReference type="SMART" id="SM00278"/>
    </source>
</evidence>
<comment type="subcellular location">
    <subcellularLocation>
        <location evidence="6">Cytoplasm</location>
    </subcellularLocation>
</comment>
<dbReference type="EMBL" id="PDJH01000001">
    <property type="protein sequence ID" value="PFG35673.1"/>
    <property type="molecule type" value="Genomic_DNA"/>
</dbReference>
<reference evidence="8 9" key="1">
    <citation type="submission" date="2017-10" db="EMBL/GenBank/DDBJ databases">
        <title>Sequencing the genomes of 1000 actinobacteria strains.</title>
        <authorList>
            <person name="Klenk H.-P."/>
        </authorList>
    </citation>
    <scope>NUCLEOTIDE SEQUENCE [LARGE SCALE GENOMIC DNA]</scope>
    <source>
        <strain evidence="8 9">DSM 21574</strain>
    </source>
</reference>
<evidence type="ECO:0000256" key="3">
    <source>
        <dbReference type="ARBA" id="ARBA00023125"/>
    </source>
</evidence>
<comment type="subunit">
    <text evidence="6">Homotetramer. Forms an RuvA(8)-RuvB(12)-Holliday junction (HJ) complex. HJ DNA is sandwiched between 2 RuvA tetramers; dsDNA enters through RuvA and exits via RuvB. An RuvB hexamer assembles on each DNA strand where it exits the tetramer. Each RuvB hexamer is contacted by two RuvA subunits (via domain III) on 2 adjacent RuvB subunits; this complex drives branch migration. In the full resolvosome a probable DNA-RuvA(4)-RuvB(12)-RuvC(2) complex forms which resolves the HJ.</text>
</comment>
<evidence type="ECO:0000313" key="9">
    <source>
        <dbReference type="Proteomes" id="UP000221394"/>
    </source>
</evidence>
<dbReference type="GO" id="GO:0048476">
    <property type="term" value="C:Holliday junction resolvase complex"/>
    <property type="evidence" value="ECO:0007669"/>
    <property type="project" value="UniProtKB-UniRule"/>
</dbReference>
<keyword evidence="8" id="KW-0547">Nucleotide-binding</keyword>
<gene>
    <name evidence="6" type="primary">ruvA</name>
    <name evidence="8" type="ORF">ATL41_0368</name>
</gene>
<dbReference type="InterPro" id="IPR012340">
    <property type="entry name" value="NA-bd_OB-fold"/>
</dbReference>
<dbReference type="GO" id="GO:0006310">
    <property type="term" value="P:DNA recombination"/>
    <property type="evidence" value="ECO:0007669"/>
    <property type="project" value="UniProtKB-UniRule"/>
</dbReference>
<dbReference type="GO" id="GO:0005737">
    <property type="term" value="C:cytoplasm"/>
    <property type="evidence" value="ECO:0007669"/>
    <property type="project" value="UniProtKB-SubCell"/>
</dbReference>
<dbReference type="GO" id="GO:0000400">
    <property type="term" value="F:four-way junction DNA binding"/>
    <property type="evidence" value="ECO:0007669"/>
    <property type="project" value="UniProtKB-UniRule"/>
</dbReference>
<dbReference type="GO" id="GO:0006281">
    <property type="term" value="P:DNA repair"/>
    <property type="evidence" value="ECO:0007669"/>
    <property type="project" value="UniProtKB-UniRule"/>
</dbReference>
<feature type="domain" description="Helix-hairpin-helix DNA-binding motif class 1" evidence="7">
    <location>
        <begin position="72"/>
        <end position="91"/>
    </location>
</feature>
<dbReference type="Gene3D" id="1.10.8.10">
    <property type="entry name" value="DNA helicase RuvA subunit, C-terminal domain"/>
    <property type="match status" value="1"/>
</dbReference>
<dbReference type="InterPro" id="IPR000085">
    <property type="entry name" value="RuvA"/>
</dbReference>
<feature type="domain" description="Helix-hairpin-helix DNA-binding motif class 1" evidence="7">
    <location>
        <begin position="107"/>
        <end position="126"/>
    </location>
</feature>
<dbReference type="InterPro" id="IPR011114">
    <property type="entry name" value="RuvA_C"/>
</dbReference>
<feature type="region of interest" description="Domain II" evidence="6">
    <location>
        <begin position="64"/>
        <end position="141"/>
    </location>
</feature>
<evidence type="ECO:0000256" key="6">
    <source>
        <dbReference type="HAMAP-Rule" id="MF_00031"/>
    </source>
</evidence>
<keyword evidence="8" id="KW-0378">Hydrolase</keyword>
<dbReference type="Pfam" id="PF14520">
    <property type="entry name" value="HHH_5"/>
    <property type="match status" value="1"/>
</dbReference>
<name>A0A2A9EA27_9MICO</name>
<comment type="caution">
    <text evidence="6">Lacks conserved residue(s) required for the propagation of feature annotation.</text>
</comment>
<keyword evidence="2 6" id="KW-0227">DNA damage</keyword>
<comment type="caution">
    <text evidence="8">The sequence shown here is derived from an EMBL/GenBank/DDBJ whole genome shotgun (WGS) entry which is preliminary data.</text>
</comment>
<accession>A0A2A9EA27</accession>
<dbReference type="SMART" id="SM00278">
    <property type="entry name" value="HhH1"/>
    <property type="match status" value="2"/>
</dbReference>
<keyword evidence="5 6" id="KW-0234">DNA repair</keyword>
<dbReference type="HAMAP" id="MF_00031">
    <property type="entry name" value="DNA_HJ_migration_RuvA"/>
    <property type="match status" value="1"/>
</dbReference>
<dbReference type="InterPro" id="IPR003583">
    <property type="entry name" value="Hlx-hairpin-Hlx_DNA-bd_motif"/>
</dbReference>
<dbReference type="SUPFAM" id="SSF46929">
    <property type="entry name" value="DNA helicase RuvA subunit, C-terminal domain"/>
    <property type="match status" value="1"/>
</dbReference>
<organism evidence="8 9">
    <name type="scientific">Flavimobilis soli</name>
    <dbReference type="NCBI Taxonomy" id="442709"/>
    <lineage>
        <taxon>Bacteria</taxon>
        <taxon>Bacillati</taxon>
        <taxon>Actinomycetota</taxon>
        <taxon>Actinomycetes</taxon>
        <taxon>Micrococcales</taxon>
        <taxon>Jonesiaceae</taxon>
        <taxon>Flavimobilis</taxon>
    </lineage>
</organism>
<keyword evidence="1 6" id="KW-0963">Cytoplasm</keyword>
<dbReference type="RefSeq" id="WP_098456943.1">
    <property type="nucleotide sequence ID" value="NZ_PDJH01000001.1"/>
</dbReference>
<feature type="region of interest" description="Domain III" evidence="6">
    <location>
        <begin position="150"/>
        <end position="213"/>
    </location>
</feature>
<dbReference type="GO" id="GO:0009378">
    <property type="term" value="F:four-way junction helicase activity"/>
    <property type="evidence" value="ECO:0007669"/>
    <property type="project" value="InterPro"/>
</dbReference>
<evidence type="ECO:0000313" key="8">
    <source>
        <dbReference type="EMBL" id="PFG35673.1"/>
    </source>
</evidence>
<evidence type="ECO:0000256" key="2">
    <source>
        <dbReference type="ARBA" id="ARBA00022763"/>
    </source>
</evidence>
<dbReference type="AlphaFoldDB" id="A0A2A9EA27"/>
<evidence type="ECO:0000256" key="1">
    <source>
        <dbReference type="ARBA" id="ARBA00022490"/>
    </source>
</evidence>
<dbReference type="Proteomes" id="UP000221394">
    <property type="component" value="Unassembled WGS sequence"/>
</dbReference>
<keyword evidence="8" id="KW-0067">ATP-binding</keyword>